<dbReference type="RefSeq" id="WP_342694837.1">
    <property type="nucleotide sequence ID" value="NZ_JBCGDO010000002.1"/>
</dbReference>
<dbReference type="Proteomes" id="UP001460072">
    <property type="component" value="Unassembled WGS sequence"/>
</dbReference>
<gene>
    <name evidence="3" type="ORF">WFZ85_03190</name>
</gene>
<dbReference type="EMBL" id="JBCGDO010000002">
    <property type="protein sequence ID" value="MEM0541609.1"/>
    <property type="molecule type" value="Genomic_DNA"/>
</dbReference>
<evidence type="ECO:0000259" key="2">
    <source>
        <dbReference type="Pfam" id="PF13648"/>
    </source>
</evidence>
<protein>
    <submittedName>
        <fullName evidence="3">Lipocalin family protein</fullName>
    </submittedName>
</protein>
<organism evidence="3 4">
    <name type="scientific">Flavobacterium aureirubrum</name>
    <dbReference type="NCBI Taxonomy" id="3133147"/>
    <lineage>
        <taxon>Bacteria</taxon>
        <taxon>Pseudomonadati</taxon>
        <taxon>Bacteroidota</taxon>
        <taxon>Flavobacteriia</taxon>
        <taxon>Flavobacteriales</taxon>
        <taxon>Flavobacteriaceae</taxon>
        <taxon>Flavobacterium</taxon>
    </lineage>
</organism>
<name>A0ABU9N439_9FLAO</name>
<sequence>MKRILAILFLLPMAFVSCGEDEDNFVQQNYLVGKWEINETGARSPQGVIVYQPYVNNTDCKDNYIFNADFTFQNNDYNTEGTCVSNAINGTYSRLSTNVTLNYTIQGSGGAPQQVQQTLTVVSLTFTEVILAYTNDVNQIVYLKCTKV</sequence>
<dbReference type="PROSITE" id="PS51257">
    <property type="entry name" value="PROKAR_LIPOPROTEIN"/>
    <property type="match status" value="1"/>
</dbReference>
<keyword evidence="4" id="KW-1185">Reference proteome</keyword>
<feature type="chain" id="PRO_5046356222" evidence="1">
    <location>
        <begin position="20"/>
        <end position="148"/>
    </location>
</feature>
<evidence type="ECO:0000256" key="1">
    <source>
        <dbReference type="SAM" id="SignalP"/>
    </source>
</evidence>
<evidence type="ECO:0000313" key="3">
    <source>
        <dbReference type="EMBL" id="MEM0541609.1"/>
    </source>
</evidence>
<evidence type="ECO:0000313" key="4">
    <source>
        <dbReference type="Proteomes" id="UP001460072"/>
    </source>
</evidence>
<feature type="signal peptide" evidence="1">
    <location>
        <begin position="1"/>
        <end position="19"/>
    </location>
</feature>
<reference evidence="3 4" key="1">
    <citation type="submission" date="2024-03" db="EMBL/GenBank/DDBJ databases">
        <title>Two novel species of the genus Flavobacterium exhibiting potentially degradation of complex polysaccharides.</title>
        <authorList>
            <person name="Lian X."/>
        </authorList>
    </citation>
    <scope>NUCLEOTIDE SEQUENCE [LARGE SCALE GENOMIC DNA]</scope>
    <source>
        <strain evidence="4">j3</strain>
    </source>
</reference>
<keyword evidence="1" id="KW-0732">Signal</keyword>
<feature type="domain" description="Lipocalin-like" evidence="2">
    <location>
        <begin position="31"/>
        <end position="125"/>
    </location>
</feature>
<comment type="caution">
    <text evidence="3">The sequence shown here is derived from an EMBL/GenBank/DDBJ whole genome shotgun (WGS) entry which is preliminary data.</text>
</comment>
<dbReference type="InterPro" id="IPR024311">
    <property type="entry name" value="Lipocalin-like"/>
</dbReference>
<accession>A0ABU9N439</accession>
<proteinExistence type="predicted"/>
<dbReference type="Pfam" id="PF13648">
    <property type="entry name" value="Lipocalin_4"/>
    <property type="match status" value="1"/>
</dbReference>